<dbReference type="RefSeq" id="WP_378256009.1">
    <property type="nucleotide sequence ID" value="NZ_JBHSJV010000001.1"/>
</dbReference>
<accession>A0ABW5NB48</accession>
<reference evidence="3" key="1">
    <citation type="journal article" date="2019" name="Int. J. Syst. Evol. Microbiol.">
        <title>The Global Catalogue of Microorganisms (GCM) 10K type strain sequencing project: providing services to taxonomists for standard genome sequencing and annotation.</title>
        <authorList>
            <consortium name="The Broad Institute Genomics Platform"/>
            <consortium name="The Broad Institute Genome Sequencing Center for Infectious Disease"/>
            <person name="Wu L."/>
            <person name="Ma J."/>
        </authorList>
    </citation>
    <scope>NUCLEOTIDE SEQUENCE [LARGE SCALE GENOMIC DNA]</scope>
    <source>
        <strain evidence="3">KCTC 42423</strain>
    </source>
</reference>
<name>A0ABW5NB48_9FLAO</name>
<dbReference type="EMBL" id="JBHULX010000024">
    <property type="protein sequence ID" value="MFD2591798.1"/>
    <property type="molecule type" value="Genomic_DNA"/>
</dbReference>
<dbReference type="Gene3D" id="1.10.132.80">
    <property type="match status" value="1"/>
</dbReference>
<dbReference type="Pfam" id="PF16677">
    <property type="entry name" value="GP3_package"/>
    <property type="match status" value="1"/>
</dbReference>
<dbReference type="Proteomes" id="UP001597459">
    <property type="component" value="Unassembled WGS sequence"/>
</dbReference>
<evidence type="ECO:0000256" key="1">
    <source>
        <dbReference type="SAM" id="MobiDB-lite"/>
    </source>
</evidence>
<keyword evidence="3" id="KW-1185">Reference proteome</keyword>
<evidence type="ECO:0000313" key="2">
    <source>
        <dbReference type="EMBL" id="MFD2591798.1"/>
    </source>
</evidence>
<comment type="caution">
    <text evidence="2">The sequence shown here is derived from an EMBL/GenBank/DDBJ whole genome shotgun (WGS) entry which is preliminary data.</text>
</comment>
<sequence length="166" mass="18957">MSAKTRTAKNKNLSEAMKGNKNAVGNNGGCPRIFETPEDLEKKCDSYFDWADSNPWYKNEALKGGDRAGEIISIPMQRPYTLKGLCLFLEITTNCWRDYEERAEFINITTRVRERIDNQQFEGGMVGVFNANLSARRLGMIDKTEQKVVLEQPLFKLKDVPNNNID</sequence>
<proteinExistence type="predicted"/>
<dbReference type="InterPro" id="IPR032066">
    <property type="entry name" value="GP3_package"/>
</dbReference>
<gene>
    <name evidence="2" type="ORF">ACFSTE_13255</name>
</gene>
<protein>
    <submittedName>
        <fullName evidence="2">Terminase small subunit</fullName>
    </submittedName>
</protein>
<organism evidence="2 3">
    <name type="scientific">Aquimarina hainanensis</name>
    <dbReference type="NCBI Taxonomy" id="1578017"/>
    <lineage>
        <taxon>Bacteria</taxon>
        <taxon>Pseudomonadati</taxon>
        <taxon>Bacteroidota</taxon>
        <taxon>Flavobacteriia</taxon>
        <taxon>Flavobacteriales</taxon>
        <taxon>Flavobacteriaceae</taxon>
        <taxon>Aquimarina</taxon>
    </lineage>
</organism>
<feature type="region of interest" description="Disordered" evidence="1">
    <location>
        <begin position="1"/>
        <end position="21"/>
    </location>
</feature>
<evidence type="ECO:0000313" key="3">
    <source>
        <dbReference type="Proteomes" id="UP001597459"/>
    </source>
</evidence>